<dbReference type="FunFam" id="3.30.300.160:FF:000002">
    <property type="entry name" value="Type II secretion system protein E"/>
    <property type="match status" value="1"/>
</dbReference>
<dbReference type="GO" id="GO:0009297">
    <property type="term" value="P:pilus assembly"/>
    <property type="evidence" value="ECO:0007669"/>
    <property type="project" value="InterPro"/>
</dbReference>
<dbReference type="GO" id="GO:0005737">
    <property type="term" value="C:cytoplasm"/>
    <property type="evidence" value="ECO:0007669"/>
    <property type="project" value="UniProtKB-SubCell"/>
</dbReference>
<evidence type="ECO:0000313" key="8">
    <source>
        <dbReference type="Proteomes" id="UP000002534"/>
    </source>
</evidence>
<dbReference type="GO" id="GO:0016887">
    <property type="term" value="F:ATP hydrolysis activity"/>
    <property type="evidence" value="ECO:0007669"/>
    <property type="project" value="InterPro"/>
</dbReference>
<evidence type="ECO:0000259" key="6">
    <source>
        <dbReference type="PROSITE" id="PS00662"/>
    </source>
</evidence>
<dbReference type="AlphaFoldDB" id="Q3A2L9"/>
<dbReference type="InterPro" id="IPR037257">
    <property type="entry name" value="T2SS_E_N_sf"/>
</dbReference>
<protein>
    <submittedName>
        <fullName evidence="7">Type IV pilus biogenesis ATPase PilB</fullName>
    </submittedName>
</protein>
<dbReference type="RefSeq" id="WP_011341901.1">
    <property type="nucleotide sequence ID" value="NC_007498.2"/>
</dbReference>
<keyword evidence="8" id="KW-1185">Reference proteome</keyword>
<dbReference type="PROSITE" id="PS00662">
    <property type="entry name" value="T2SP_E"/>
    <property type="match status" value="1"/>
</dbReference>
<keyword evidence="4" id="KW-0547">Nucleotide-binding</keyword>
<evidence type="ECO:0000256" key="1">
    <source>
        <dbReference type="ARBA" id="ARBA00004496"/>
    </source>
</evidence>
<reference evidence="8" key="1">
    <citation type="submission" date="2005-10" db="EMBL/GenBank/DDBJ databases">
        <title>Complete sequence of Pelobacter carbinolicus DSM 2380.</title>
        <authorList>
            <person name="Copeland A."/>
            <person name="Lucas S."/>
            <person name="Lapidus A."/>
            <person name="Barry K."/>
            <person name="Detter J.C."/>
            <person name="Glavina T."/>
            <person name="Hammon N."/>
            <person name="Israni S."/>
            <person name="Pitluck S."/>
            <person name="Chertkov O."/>
            <person name="Schmutz J."/>
            <person name="Larimer F."/>
            <person name="Land M."/>
            <person name="Kyrpides N."/>
            <person name="Ivanova N."/>
            <person name="Richardson P."/>
        </authorList>
    </citation>
    <scope>NUCLEOTIDE SEQUENCE [LARGE SCALE GENOMIC DNA]</scope>
    <source>
        <strain evidence="8">DSM 2380 / NBRC 103641 / GraBd1</strain>
    </source>
</reference>
<dbReference type="CDD" id="cd01129">
    <property type="entry name" value="PulE-GspE-like"/>
    <property type="match status" value="1"/>
</dbReference>
<dbReference type="InterPro" id="IPR013374">
    <property type="entry name" value="ATPase_typ4_pilus-assembl_PilB"/>
</dbReference>
<dbReference type="STRING" id="338963.Pcar_2149"/>
<dbReference type="Gene3D" id="3.30.450.90">
    <property type="match status" value="1"/>
</dbReference>
<sequence length="566" mass="62848">MTSNRLGELLVRNDLISAEQLNQALEDQKLNGGRLGTCLVRLGFVKEEELSAFLSKQYGVPSINLNDFEIDPDVIRHVPAEISQKYQIVPVNRAGSTLIVAMNDPSNLFAIDDLKFMTGFNIEVVVATESAIKAAIDKYYDQSATFADVMEDLEDIDLEVVDEEDDVDVNALEKATEDAPVVKLVNLILTDAIKKKASDIHIEPYEKSFRVRYRIDGVLYEAMKPPMKLKAAITSRIKIMAELDIAERRLPQDGRIKIKLPGGKDMDYRVSCLPTLFGEKIVCRLLDKSNLQLDMTKLGYDPQPLQWFKEAIHKPFGMVLVTGPTGSGKTVSLYSALAELNDTSLNISTAEDPVEFNFAGINQVHMHEEIGLNFAAALRSFLRQDPDIIMIGEIRDFETAEIGIKAALTGHMVLSTLHTNDAPSTISRMLNMGIEPFLVASAVNLITAQRLGRRVCKECKEVEEIPKQALIDAGVSPEAVDEYVCYRGAGCDVCNNTGYKGRVGIYQIMPMFEEIRELVLAGANTSEIKRESMRLGVNTMRQSALIKLKEGVTSFEEVLRCTVSDD</sequence>
<dbReference type="FunFam" id="3.40.50.300:FF:000398">
    <property type="entry name" value="Type IV pilus assembly ATPase PilB"/>
    <property type="match status" value="1"/>
</dbReference>
<dbReference type="Pfam" id="PF05157">
    <property type="entry name" value="MshEN"/>
    <property type="match status" value="1"/>
</dbReference>
<evidence type="ECO:0000256" key="4">
    <source>
        <dbReference type="ARBA" id="ARBA00022741"/>
    </source>
</evidence>
<dbReference type="GO" id="GO:0005524">
    <property type="term" value="F:ATP binding"/>
    <property type="evidence" value="ECO:0007669"/>
    <property type="project" value="UniProtKB-KW"/>
</dbReference>
<dbReference type="NCBIfam" id="TIGR02538">
    <property type="entry name" value="type_IV_pilB"/>
    <property type="match status" value="1"/>
</dbReference>
<evidence type="ECO:0000256" key="3">
    <source>
        <dbReference type="ARBA" id="ARBA00022490"/>
    </source>
</evidence>
<dbReference type="EMBL" id="CP000142">
    <property type="protein sequence ID" value="ABA89388.1"/>
    <property type="molecule type" value="Genomic_DNA"/>
</dbReference>
<comment type="subcellular location">
    <subcellularLocation>
        <location evidence="1">Cytoplasm</location>
    </subcellularLocation>
</comment>
<dbReference type="HOGENOM" id="CLU_013446_10_1_7"/>
<dbReference type="OrthoDB" id="9805147at2"/>
<comment type="similarity">
    <text evidence="2">Belongs to the GSP E family.</text>
</comment>
<organism evidence="7 8">
    <name type="scientific">Syntrophotalea carbinolica (strain DSM 2380 / NBRC 103641 / GraBd1)</name>
    <name type="common">Pelobacter carbinolicus</name>
    <dbReference type="NCBI Taxonomy" id="338963"/>
    <lineage>
        <taxon>Bacteria</taxon>
        <taxon>Pseudomonadati</taxon>
        <taxon>Thermodesulfobacteriota</taxon>
        <taxon>Desulfuromonadia</taxon>
        <taxon>Desulfuromonadales</taxon>
        <taxon>Syntrophotaleaceae</taxon>
        <taxon>Syntrophotalea</taxon>
    </lineage>
</organism>
<accession>Q3A2L9</accession>
<dbReference type="PANTHER" id="PTHR30258">
    <property type="entry name" value="TYPE II SECRETION SYSTEM PROTEIN GSPE-RELATED"/>
    <property type="match status" value="1"/>
</dbReference>
<dbReference type="InterPro" id="IPR007831">
    <property type="entry name" value="T2SS_GspE_N"/>
</dbReference>
<dbReference type="SUPFAM" id="SSF160246">
    <property type="entry name" value="EspE N-terminal domain-like"/>
    <property type="match status" value="1"/>
</dbReference>
<feature type="domain" description="Bacterial type II secretion system protein E" evidence="6">
    <location>
        <begin position="382"/>
        <end position="396"/>
    </location>
</feature>
<evidence type="ECO:0000256" key="2">
    <source>
        <dbReference type="ARBA" id="ARBA00006611"/>
    </source>
</evidence>
<dbReference type="SUPFAM" id="SSF52540">
    <property type="entry name" value="P-loop containing nucleoside triphosphate hydrolases"/>
    <property type="match status" value="1"/>
</dbReference>
<dbReference type="eggNOG" id="COG2804">
    <property type="taxonomic scope" value="Bacteria"/>
</dbReference>
<dbReference type="InterPro" id="IPR001482">
    <property type="entry name" value="T2SS/T4SS_dom"/>
</dbReference>
<dbReference type="FunFam" id="3.30.450.90:FF:000001">
    <property type="entry name" value="Type II secretion system ATPase GspE"/>
    <property type="match status" value="1"/>
</dbReference>
<evidence type="ECO:0000313" key="7">
    <source>
        <dbReference type="EMBL" id="ABA89388.1"/>
    </source>
</evidence>
<dbReference type="PANTHER" id="PTHR30258:SF1">
    <property type="entry name" value="PROTEIN TRANSPORT PROTEIN HOFB HOMOLOG"/>
    <property type="match status" value="1"/>
</dbReference>
<dbReference type="Pfam" id="PF00437">
    <property type="entry name" value="T2SSE"/>
    <property type="match status" value="1"/>
</dbReference>
<gene>
    <name evidence="7" type="primary">pilB</name>
    <name evidence="7" type="ordered locus">Pcar_2149</name>
</gene>
<name>Q3A2L9_SYNC1</name>
<proteinExistence type="inferred from homology"/>
<dbReference type="Gene3D" id="3.40.50.300">
    <property type="entry name" value="P-loop containing nucleotide triphosphate hydrolases"/>
    <property type="match status" value="1"/>
</dbReference>
<keyword evidence="3" id="KW-0963">Cytoplasm</keyword>
<dbReference type="GO" id="GO:0005886">
    <property type="term" value="C:plasma membrane"/>
    <property type="evidence" value="ECO:0007669"/>
    <property type="project" value="TreeGrafter"/>
</dbReference>
<reference evidence="7 8" key="2">
    <citation type="journal article" date="2012" name="BMC Genomics">
        <title>The genome of Pelobacter carbinolicus reveals surprising metabolic capabilities and physiological features.</title>
        <authorList>
            <person name="Aklujkar M."/>
            <person name="Haveman S.A."/>
            <person name="Didonato R.Jr."/>
            <person name="Chertkov O."/>
            <person name="Han C.S."/>
            <person name="Land M.L."/>
            <person name="Brown P."/>
            <person name="Lovley D.R."/>
        </authorList>
    </citation>
    <scope>NUCLEOTIDE SEQUENCE [LARGE SCALE GENOMIC DNA]</scope>
    <source>
        <strain evidence="8">DSM 2380 / NBRC 103641 / GraBd1</strain>
    </source>
</reference>
<dbReference type="Proteomes" id="UP000002534">
    <property type="component" value="Chromosome"/>
</dbReference>
<dbReference type="Gene3D" id="3.30.300.160">
    <property type="entry name" value="Type II secretion system, protein E, N-terminal domain"/>
    <property type="match status" value="1"/>
</dbReference>
<dbReference type="KEGG" id="pca:Pcar_2149"/>
<keyword evidence="5" id="KW-0067">ATP-binding</keyword>
<dbReference type="InterPro" id="IPR027417">
    <property type="entry name" value="P-loop_NTPase"/>
</dbReference>
<evidence type="ECO:0000256" key="5">
    <source>
        <dbReference type="ARBA" id="ARBA00022840"/>
    </source>
</evidence>